<organism evidence="1">
    <name type="scientific">marine sediment metagenome</name>
    <dbReference type="NCBI Taxonomy" id="412755"/>
    <lineage>
        <taxon>unclassified sequences</taxon>
        <taxon>metagenomes</taxon>
        <taxon>ecological metagenomes</taxon>
    </lineage>
</organism>
<name>A0A0F8YHP8_9ZZZZ</name>
<dbReference type="EMBL" id="LAZR01056866">
    <property type="protein sequence ID" value="KKK73260.1"/>
    <property type="molecule type" value="Genomic_DNA"/>
</dbReference>
<gene>
    <name evidence="1" type="ORF">LCGC14_2895620</name>
</gene>
<reference evidence="1" key="1">
    <citation type="journal article" date="2015" name="Nature">
        <title>Complex archaea that bridge the gap between prokaryotes and eukaryotes.</title>
        <authorList>
            <person name="Spang A."/>
            <person name="Saw J.H."/>
            <person name="Jorgensen S.L."/>
            <person name="Zaremba-Niedzwiedzka K."/>
            <person name="Martijn J."/>
            <person name="Lind A.E."/>
            <person name="van Eijk R."/>
            <person name="Schleper C."/>
            <person name="Guy L."/>
            <person name="Ettema T.J."/>
        </authorList>
    </citation>
    <scope>NUCLEOTIDE SEQUENCE</scope>
</reference>
<accession>A0A0F8YHP8</accession>
<protein>
    <submittedName>
        <fullName evidence="1">Uncharacterized protein</fullName>
    </submittedName>
</protein>
<dbReference type="AlphaFoldDB" id="A0A0F8YHP8"/>
<comment type="caution">
    <text evidence="1">The sequence shown here is derived from an EMBL/GenBank/DDBJ whole genome shotgun (WGS) entry which is preliminary data.</text>
</comment>
<proteinExistence type="predicted"/>
<evidence type="ECO:0000313" key="1">
    <source>
        <dbReference type="EMBL" id="KKK73260.1"/>
    </source>
</evidence>
<sequence length="129" mass="14333">MTDPPFRNSEAVRKQLKELHDTVGLSWPRIAANNGFSPIPAGTLCSIYHGMPVPLKWRKRLGMSEKKKVSGCLTCGKVHTTKRCTNGNHKPRPPRIAIRLGNPESAAASIKGHMDQAAIRELRELLEEK</sequence>